<accession>D4L0I2</accession>
<gene>
    <name evidence="2" type="ORF">RO1_26770</name>
</gene>
<dbReference type="Proteomes" id="UP000008953">
    <property type="component" value="Chromosome"/>
</dbReference>
<proteinExistence type="predicted"/>
<feature type="domain" description="Replication initiator A N-terminal" evidence="1">
    <location>
        <begin position="81"/>
        <end position="155"/>
    </location>
</feature>
<evidence type="ECO:0000313" key="3">
    <source>
        <dbReference type="Proteomes" id="UP000008953"/>
    </source>
</evidence>
<dbReference type="Pfam" id="PF06970">
    <property type="entry name" value="RepA_N"/>
    <property type="match status" value="1"/>
</dbReference>
<dbReference type="EMBL" id="FP929050">
    <property type="protein sequence ID" value="CBL13122.1"/>
    <property type="molecule type" value="Genomic_DNA"/>
</dbReference>
<evidence type="ECO:0000313" key="2">
    <source>
        <dbReference type="EMBL" id="CBL13122.1"/>
    </source>
</evidence>
<name>D4L0I2_9FIRM</name>
<organism evidence="2 3">
    <name type="scientific">Roseburia intestinalis XB6B4</name>
    <dbReference type="NCBI Taxonomy" id="718255"/>
    <lineage>
        <taxon>Bacteria</taxon>
        <taxon>Bacillati</taxon>
        <taxon>Bacillota</taxon>
        <taxon>Clostridia</taxon>
        <taxon>Lachnospirales</taxon>
        <taxon>Lachnospiraceae</taxon>
        <taxon>Roseburia</taxon>
    </lineage>
</organism>
<reference evidence="2 3" key="2">
    <citation type="submission" date="2010-03" db="EMBL/GenBank/DDBJ databases">
        <authorList>
            <person name="Pajon A."/>
        </authorList>
    </citation>
    <scope>NUCLEOTIDE SEQUENCE [LARGE SCALE GENOMIC DNA]</scope>
    <source>
        <strain evidence="2 3">XB6B4</strain>
    </source>
</reference>
<sequence length="180" mass="21105">MRKIQRRKSDFMVKRQRGSAVYPQFKGIGAFPNKQKCAGYIPEHCLPICKKRKERIKFMRDLEKVCIQPKYNYCTGEERFTFIKLPKCLVEDEGFVELSMDAKLLYALFLDRVSLSIKNGWIDNQGRVFIYYSIKNICVDLNCGTQKACKLLDELEKVGALERKRQGLGRPNKLYLKKMF</sequence>
<evidence type="ECO:0000259" key="1">
    <source>
        <dbReference type="Pfam" id="PF06970"/>
    </source>
</evidence>
<reference evidence="2 3" key="1">
    <citation type="submission" date="2010-03" db="EMBL/GenBank/DDBJ databases">
        <title>The genome sequence of Roseburia intestinalis XB6B4.</title>
        <authorList>
            <consortium name="metaHIT consortium -- http://www.metahit.eu/"/>
            <person name="Pajon A."/>
            <person name="Turner K."/>
            <person name="Parkhill J."/>
            <person name="Bernalier A."/>
        </authorList>
    </citation>
    <scope>NUCLEOTIDE SEQUENCE [LARGE SCALE GENOMIC DNA]</scope>
    <source>
        <strain evidence="2 3">XB6B4</strain>
    </source>
</reference>
<dbReference type="HOGENOM" id="CLU_1575996_0_0_9"/>
<dbReference type="InterPro" id="IPR010724">
    <property type="entry name" value="RepA_N"/>
</dbReference>
<dbReference type="KEGG" id="rix:RO1_26770"/>
<protein>
    <submittedName>
        <fullName evidence="2">Replication initiator protein A (RepA) N-terminus</fullName>
    </submittedName>
</protein>
<dbReference type="AlphaFoldDB" id="D4L0I2"/>